<evidence type="ECO:0000313" key="2">
    <source>
        <dbReference type="Proteomes" id="UP000663088"/>
    </source>
</evidence>
<dbReference type="Proteomes" id="UP000663088">
    <property type="component" value="Chromosome"/>
</dbReference>
<name>A0ABX7PWV7_9BACT</name>
<accession>A0ABX7PWV7</accession>
<gene>
    <name evidence="1" type="ORF">EM20IM_03405</name>
</gene>
<dbReference type="EMBL" id="CP065956">
    <property type="protein sequence ID" value="QSR87387.1"/>
    <property type="molecule type" value="Genomic_DNA"/>
</dbReference>
<sequence>MNTRSRFGAGRWSPIRSFLAARAVPAAVPVGKKASLSCDGGGAVQPVGLSITGRCTPR</sequence>
<reference evidence="1 2" key="1">
    <citation type="submission" date="2020-12" db="EMBL/GenBank/DDBJ databases">
        <authorList>
            <person name="Awala S.I."/>
            <person name="Gwak J.-H."/>
            <person name="Kim S.-J."/>
            <person name="Rhee S.-K."/>
        </authorList>
    </citation>
    <scope>NUCLEOTIDE SEQUENCE [LARGE SCALE GENOMIC DNA]</scope>
    <source>
        <strain evidence="1 2">IT5</strain>
    </source>
</reference>
<organism evidence="1 2">
    <name type="scientific">Candidatus Methylacidiphilum infernorum</name>
    <dbReference type="NCBI Taxonomy" id="511746"/>
    <lineage>
        <taxon>Bacteria</taxon>
        <taxon>Pseudomonadati</taxon>
        <taxon>Verrucomicrobiota</taxon>
        <taxon>Methylacidiphilae</taxon>
        <taxon>Methylacidiphilales</taxon>
        <taxon>Methylacidiphilaceae</taxon>
        <taxon>Methylacidiphilum (ex Ratnadevi et al. 2023)</taxon>
    </lineage>
</organism>
<evidence type="ECO:0000313" key="1">
    <source>
        <dbReference type="EMBL" id="QSR87387.1"/>
    </source>
</evidence>
<dbReference type="RefSeq" id="WP_206847835.1">
    <property type="nucleotide sequence ID" value="NZ_CP065956.1"/>
</dbReference>
<proteinExistence type="predicted"/>
<protein>
    <submittedName>
        <fullName evidence="1">Uncharacterized protein</fullName>
    </submittedName>
</protein>
<keyword evidence="2" id="KW-1185">Reference proteome</keyword>